<feature type="transmembrane region" description="Helical" evidence="2">
    <location>
        <begin position="12"/>
        <end position="35"/>
    </location>
</feature>
<evidence type="ECO:0000313" key="4">
    <source>
        <dbReference type="Proteomes" id="UP000002624"/>
    </source>
</evidence>
<dbReference type="Proteomes" id="UP000002624">
    <property type="component" value="Unassembled WGS sequence"/>
</dbReference>
<protein>
    <submittedName>
        <fullName evidence="3">Uncharacterized protein</fullName>
    </submittedName>
</protein>
<feature type="region of interest" description="Disordered" evidence="1">
    <location>
        <begin position="86"/>
        <end position="115"/>
    </location>
</feature>
<reference evidence="4" key="1">
    <citation type="submission" date="2009-05" db="EMBL/GenBank/DDBJ databases">
        <title>The genome sequence of Ajellomyces capsulatus strain H143.</title>
        <authorList>
            <person name="Champion M."/>
            <person name="Cuomo C.A."/>
            <person name="Ma L.-J."/>
            <person name="Henn M.R."/>
            <person name="Sil A."/>
            <person name="Goldman B."/>
            <person name="Young S.K."/>
            <person name="Kodira C.D."/>
            <person name="Zeng Q."/>
            <person name="Koehrsen M."/>
            <person name="Alvarado L."/>
            <person name="Berlin A.M."/>
            <person name="Borenstein D."/>
            <person name="Chen Z."/>
            <person name="Engels R."/>
            <person name="Freedman E."/>
            <person name="Gellesch M."/>
            <person name="Goldberg J."/>
            <person name="Griggs A."/>
            <person name="Gujja S."/>
            <person name="Heiman D.I."/>
            <person name="Hepburn T.A."/>
            <person name="Howarth C."/>
            <person name="Jen D."/>
            <person name="Larson L."/>
            <person name="Lewis B."/>
            <person name="Mehta T."/>
            <person name="Park D."/>
            <person name="Pearson M."/>
            <person name="Roberts A."/>
            <person name="Saif S."/>
            <person name="Shea T.D."/>
            <person name="Shenoy N."/>
            <person name="Sisk P."/>
            <person name="Stolte C."/>
            <person name="Sykes S."/>
            <person name="Walk T."/>
            <person name="White J."/>
            <person name="Yandava C."/>
            <person name="Klein B."/>
            <person name="McEwen J.G."/>
            <person name="Puccia R."/>
            <person name="Goldman G.H."/>
            <person name="Felipe M.S."/>
            <person name="Nino-Vega G."/>
            <person name="San-Blas G."/>
            <person name="Taylor J.W."/>
            <person name="Mendoza L."/>
            <person name="Galagan J.E."/>
            <person name="Nusbaum C."/>
            <person name="Birren B.W."/>
        </authorList>
    </citation>
    <scope>NUCLEOTIDE SEQUENCE [LARGE SCALE GENOMIC DNA]</scope>
    <source>
        <strain evidence="4">H143</strain>
    </source>
</reference>
<feature type="compositionally biased region" description="Basic and acidic residues" evidence="1">
    <location>
        <begin position="106"/>
        <end position="115"/>
    </location>
</feature>
<dbReference type="AlphaFoldDB" id="C6HGY4"/>
<keyword evidence="2" id="KW-0812">Transmembrane</keyword>
<organism evidence="3 4">
    <name type="scientific">Ajellomyces capsulatus (strain H143)</name>
    <name type="common">Darling's disease fungus</name>
    <name type="synonym">Histoplasma capsulatum</name>
    <dbReference type="NCBI Taxonomy" id="544712"/>
    <lineage>
        <taxon>Eukaryota</taxon>
        <taxon>Fungi</taxon>
        <taxon>Dikarya</taxon>
        <taxon>Ascomycota</taxon>
        <taxon>Pezizomycotina</taxon>
        <taxon>Eurotiomycetes</taxon>
        <taxon>Eurotiomycetidae</taxon>
        <taxon>Onygenales</taxon>
        <taxon>Ajellomycetaceae</taxon>
        <taxon>Histoplasma</taxon>
    </lineage>
</organism>
<gene>
    <name evidence="3" type="ORF">HCDG_05465</name>
</gene>
<evidence type="ECO:0000256" key="1">
    <source>
        <dbReference type="SAM" id="MobiDB-lite"/>
    </source>
</evidence>
<keyword evidence="2" id="KW-1133">Transmembrane helix</keyword>
<name>C6HGY4_AJECH</name>
<sequence length="115" mass="12946">MPPRIDLPSHIFTLLVDSFIFAIIETIAAMVLCAVSDQASTPSNFMLSDKPSPPSFLRWGRVRSGRSLSQERQLVCDMWRTEIRDPPSPARYKVGGGQRGARQFPRLRESKVSDI</sequence>
<proteinExistence type="predicted"/>
<dbReference type="EMBL" id="GG692427">
    <property type="protein sequence ID" value="EER40068.1"/>
    <property type="molecule type" value="Genomic_DNA"/>
</dbReference>
<evidence type="ECO:0000256" key="2">
    <source>
        <dbReference type="SAM" id="Phobius"/>
    </source>
</evidence>
<dbReference type="HOGENOM" id="CLU_2108375_0_0_1"/>
<evidence type="ECO:0000313" key="3">
    <source>
        <dbReference type="EMBL" id="EER40068.1"/>
    </source>
</evidence>
<keyword evidence="2" id="KW-0472">Membrane</keyword>
<dbReference type="VEuPathDB" id="FungiDB:HCDG_05465"/>
<accession>C6HGY4</accession>